<accession>A0A4R7G0K1</accession>
<feature type="transmembrane region" description="Helical" evidence="1">
    <location>
        <begin position="137"/>
        <end position="160"/>
    </location>
</feature>
<feature type="transmembrane region" description="Helical" evidence="1">
    <location>
        <begin position="36"/>
        <end position="53"/>
    </location>
</feature>
<keyword evidence="1" id="KW-0472">Membrane</keyword>
<name>A0A4R7G0K1_9MICC</name>
<sequence>MHMTILLRRTAAAGAALSGLLHLLMLTHGHHLGSALAMAGMAIICLPCAGHLWRTPSPRSWLTIAAMNAAMLGLHLWLIAGTEQSHTDPVSRTPGADQALLGDHAHAAAGPLGTGLPAGTEAAVVEPGSGPGLLHEALLPLASGLATLEILLAVTALILLRRGPSVQTGNRALHAESISICANEAILIPAPSPTDKGVTR</sequence>
<dbReference type="Proteomes" id="UP000294506">
    <property type="component" value="Unassembled WGS sequence"/>
</dbReference>
<comment type="caution">
    <text evidence="2">The sequence shown here is derived from an EMBL/GenBank/DDBJ whole genome shotgun (WGS) entry which is preliminary data.</text>
</comment>
<feature type="transmembrane region" description="Helical" evidence="1">
    <location>
        <begin position="60"/>
        <end position="80"/>
    </location>
</feature>
<keyword evidence="3" id="KW-1185">Reference proteome</keyword>
<protein>
    <submittedName>
        <fullName evidence="2">Uncharacterized protein</fullName>
    </submittedName>
</protein>
<evidence type="ECO:0000313" key="2">
    <source>
        <dbReference type="EMBL" id="TDS84753.1"/>
    </source>
</evidence>
<keyword evidence="1" id="KW-1133">Transmembrane helix</keyword>
<reference evidence="2 3" key="1">
    <citation type="submission" date="2019-03" db="EMBL/GenBank/DDBJ databases">
        <title>Genomic Encyclopedia of Type Strains, Phase III (KMG-III): the genomes of soil and plant-associated and newly described type strains.</title>
        <authorList>
            <person name="Whitman W."/>
        </authorList>
    </citation>
    <scope>NUCLEOTIDE SEQUENCE [LARGE SCALE GENOMIC DNA]</scope>
    <source>
        <strain evidence="2 3">DSM 27373</strain>
    </source>
</reference>
<dbReference type="EMBL" id="SOAN01000007">
    <property type="protein sequence ID" value="TDS84753.1"/>
    <property type="molecule type" value="Genomic_DNA"/>
</dbReference>
<gene>
    <name evidence="2" type="ORF">EV640_107151</name>
</gene>
<proteinExistence type="predicted"/>
<organism evidence="2 3">
    <name type="scientific">Nesterenkonia aurantiaca</name>
    <dbReference type="NCBI Taxonomy" id="1436010"/>
    <lineage>
        <taxon>Bacteria</taxon>
        <taxon>Bacillati</taxon>
        <taxon>Actinomycetota</taxon>
        <taxon>Actinomycetes</taxon>
        <taxon>Micrococcales</taxon>
        <taxon>Micrococcaceae</taxon>
        <taxon>Nesterenkonia</taxon>
    </lineage>
</organism>
<evidence type="ECO:0000313" key="3">
    <source>
        <dbReference type="Proteomes" id="UP000294506"/>
    </source>
</evidence>
<dbReference type="AlphaFoldDB" id="A0A4R7G0K1"/>
<evidence type="ECO:0000256" key="1">
    <source>
        <dbReference type="SAM" id="Phobius"/>
    </source>
</evidence>
<keyword evidence="1" id="KW-0812">Transmembrane</keyword>